<dbReference type="InterPro" id="IPR036714">
    <property type="entry name" value="SDH_sf"/>
</dbReference>
<evidence type="ECO:0000313" key="5">
    <source>
        <dbReference type="Proteomes" id="UP000320146"/>
    </source>
</evidence>
<accession>A0A520MUW1</accession>
<dbReference type="EMBL" id="SHBL01000001">
    <property type="protein sequence ID" value="RZO25011.1"/>
    <property type="molecule type" value="Genomic_DNA"/>
</dbReference>
<keyword evidence="3" id="KW-0143">Chaperone</keyword>
<evidence type="ECO:0000256" key="1">
    <source>
        <dbReference type="ARBA" id="ARBA00008571"/>
    </source>
</evidence>
<dbReference type="Proteomes" id="UP000320146">
    <property type="component" value="Unassembled WGS sequence"/>
</dbReference>
<dbReference type="SUPFAM" id="SSF109910">
    <property type="entry name" value="YgfY-like"/>
    <property type="match status" value="1"/>
</dbReference>
<protein>
    <recommendedName>
        <fullName evidence="2">FAD assembly factor SdhE</fullName>
    </recommendedName>
</protein>
<evidence type="ECO:0000256" key="3">
    <source>
        <dbReference type="ARBA" id="ARBA00023186"/>
    </source>
</evidence>
<dbReference type="InterPro" id="IPR005631">
    <property type="entry name" value="SDH"/>
</dbReference>
<dbReference type="AlphaFoldDB" id="A0A520MUW1"/>
<proteinExistence type="inferred from homology"/>
<dbReference type="Gene3D" id="1.10.150.250">
    <property type="entry name" value="Flavinator of succinate dehydrogenase"/>
    <property type="match status" value="1"/>
</dbReference>
<comment type="caution">
    <text evidence="4">The sequence shown here is derived from an EMBL/GenBank/DDBJ whole genome shotgun (WGS) entry which is preliminary data.</text>
</comment>
<evidence type="ECO:0000256" key="2">
    <source>
        <dbReference type="ARBA" id="ARBA00019418"/>
    </source>
</evidence>
<comment type="similarity">
    <text evidence="1">Belongs to the SdhE FAD assembly factor family.</text>
</comment>
<organism evidence="4 5">
    <name type="scientific">SAR86 cluster bacterium</name>
    <dbReference type="NCBI Taxonomy" id="2030880"/>
    <lineage>
        <taxon>Bacteria</taxon>
        <taxon>Pseudomonadati</taxon>
        <taxon>Pseudomonadota</taxon>
        <taxon>Gammaproteobacteria</taxon>
        <taxon>SAR86 cluster</taxon>
    </lineage>
</organism>
<sequence>MNNDLLLKKLNFKSRRGMKETTFVVKKLIAGFQDMDANQKDELNKLLDLNDQELFDLIFKNKRLFSEKFPKLKKFAN</sequence>
<evidence type="ECO:0000313" key="4">
    <source>
        <dbReference type="EMBL" id="RZO25011.1"/>
    </source>
</evidence>
<name>A0A520MUW1_9GAMM</name>
<dbReference type="Pfam" id="PF03937">
    <property type="entry name" value="Sdh5"/>
    <property type="match status" value="1"/>
</dbReference>
<reference evidence="4 5" key="1">
    <citation type="submission" date="2019-02" db="EMBL/GenBank/DDBJ databases">
        <title>Prokaryotic population dynamics and viral predation in marine succession experiment using metagenomics: the confinement effect.</title>
        <authorList>
            <person name="Haro-Moreno J.M."/>
            <person name="Rodriguez-Valera F."/>
            <person name="Lopez-Perez M."/>
        </authorList>
    </citation>
    <scope>NUCLEOTIDE SEQUENCE [LARGE SCALE GENOMIC DNA]</scope>
    <source>
        <strain evidence="4">MED-G166</strain>
    </source>
</reference>
<gene>
    <name evidence="4" type="ORF">EVA99_00200</name>
</gene>